<dbReference type="GeneID" id="39595866"/>
<gene>
    <name evidence="2" type="ORF">C8Q69DRAFT_251218</name>
</gene>
<reference evidence="2 3" key="1">
    <citation type="journal article" date="2018" name="Front. Microbiol.">
        <title>Genomic and genetic insights into a cosmopolitan fungus, Paecilomyces variotii (Eurotiales).</title>
        <authorList>
            <person name="Urquhart A.S."/>
            <person name="Mondo S.J."/>
            <person name="Makela M.R."/>
            <person name="Hane J.K."/>
            <person name="Wiebenga A."/>
            <person name="He G."/>
            <person name="Mihaltcheva S."/>
            <person name="Pangilinan J."/>
            <person name="Lipzen A."/>
            <person name="Barry K."/>
            <person name="de Vries R.P."/>
            <person name="Grigoriev I.V."/>
            <person name="Idnurm A."/>
        </authorList>
    </citation>
    <scope>NUCLEOTIDE SEQUENCE [LARGE SCALE GENOMIC DNA]</scope>
    <source>
        <strain evidence="2 3">CBS 101075</strain>
    </source>
</reference>
<dbReference type="RefSeq" id="XP_028485032.1">
    <property type="nucleotide sequence ID" value="XM_028626589.1"/>
</dbReference>
<keyword evidence="1" id="KW-0732">Signal</keyword>
<dbReference type="AlphaFoldDB" id="A0A443HU99"/>
<proteinExistence type="predicted"/>
<protein>
    <submittedName>
        <fullName evidence="2">Uncharacterized protein</fullName>
    </submittedName>
</protein>
<dbReference type="EMBL" id="RCNU01000005">
    <property type="protein sequence ID" value="RWQ95387.1"/>
    <property type="molecule type" value="Genomic_DNA"/>
</dbReference>
<dbReference type="VEuPathDB" id="FungiDB:C8Q69DRAFT_251218"/>
<organism evidence="2 3">
    <name type="scientific">Byssochlamys spectabilis</name>
    <name type="common">Paecilomyces variotii</name>
    <dbReference type="NCBI Taxonomy" id="264951"/>
    <lineage>
        <taxon>Eukaryota</taxon>
        <taxon>Fungi</taxon>
        <taxon>Dikarya</taxon>
        <taxon>Ascomycota</taxon>
        <taxon>Pezizomycotina</taxon>
        <taxon>Eurotiomycetes</taxon>
        <taxon>Eurotiomycetidae</taxon>
        <taxon>Eurotiales</taxon>
        <taxon>Thermoascaceae</taxon>
        <taxon>Paecilomyces</taxon>
    </lineage>
</organism>
<sequence>MHLATLVCFCISAASAVKHYGLTPTEDVKNMVEYHARALSGNDMNMNLTSLFTTDSQNFHDGADFLAAELGIFNKTIADVFPPHSFKIGNSSLQARSAINGECQGHGNIEDNLSSNQITAVCAAMTSAAVGGVTGLIGVVDSKVCVEAGTGHPLPSCKSIFAIINTSGVTFTSITVNTYCPQFLSFFVACHGADAEATASSDSALELTGFNSQKNYNCQGPHPNEKCIETSA</sequence>
<dbReference type="Proteomes" id="UP000283841">
    <property type="component" value="Unassembled WGS sequence"/>
</dbReference>
<evidence type="ECO:0000313" key="2">
    <source>
        <dbReference type="EMBL" id="RWQ95387.1"/>
    </source>
</evidence>
<name>A0A443HU99_BYSSP</name>
<evidence type="ECO:0000313" key="3">
    <source>
        <dbReference type="Proteomes" id="UP000283841"/>
    </source>
</evidence>
<comment type="caution">
    <text evidence="2">The sequence shown here is derived from an EMBL/GenBank/DDBJ whole genome shotgun (WGS) entry which is preliminary data.</text>
</comment>
<accession>A0A443HU99</accession>
<keyword evidence="3" id="KW-1185">Reference proteome</keyword>
<evidence type="ECO:0000256" key="1">
    <source>
        <dbReference type="SAM" id="SignalP"/>
    </source>
</evidence>
<feature type="chain" id="PRO_5019417062" evidence="1">
    <location>
        <begin position="17"/>
        <end position="232"/>
    </location>
</feature>
<feature type="signal peptide" evidence="1">
    <location>
        <begin position="1"/>
        <end position="16"/>
    </location>
</feature>